<dbReference type="OrthoDB" id="10013064at2759"/>
<feature type="non-terminal residue" evidence="3">
    <location>
        <position position="1"/>
    </location>
</feature>
<dbReference type="Pfam" id="PF20886">
    <property type="entry name" value="PWP3A-B_C"/>
    <property type="match status" value="1"/>
</dbReference>
<feature type="compositionally biased region" description="Acidic residues" evidence="1">
    <location>
        <begin position="1761"/>
        <end position="1771"/>
    </location>
</feature>
<dbReference type="Proteomes" id="UP000759131">
    <property type="component" value="Unassembled WGS sequence"/>
</dbReference>
<accession>A0A7R9KUG2</accession>
<feature type="region of interest" description="Disordered" evidence="1">
    <location>
        <begin position="1723"/>
        <end position="1771"/>
    </location>
</feature>
<sequence>MSDNCEQTPADVSSSEQMVSLVPIQSEDNSIGVELIAGDTDEEFFGTQAIELNGERHVIVSQAQDPETGELLLVLRGENGEHIAIQSEALSSMVQASGGENIQDPETGELLLVLRGENGEHIAIQSEALSSMVQASGGENIQVAVVSQSDETALTLASDITSLTQSVSTSELSQMSSTSLAVLPPIIANIASQTPTPHTAPTNVVQSIDTPIVSQEEQPSILTTPAVKPESVATEILTDNTIATDPKAEIGVEKDVTIPIEKPLEEQTVEAPKVVESVASQDPETGELLLVLRGENGEHIAIQSEALSSMVQASGGENIQVAVVSQSDETALTLASDITSLTQSVSTAELSQMSSTSLAVLPPIIANIGSQTPTPHTAPTNVVQSIDTPIVSQEEQPSILTTPAVKPELVATEILTDNTIATDPKAEIGVEKDVTIPIEKPLEEQTVEAPKVVESVATNELQTTESISVNTCTDISGNESQKAVEEKETTETIAPEVAKPVEPEIEPKVAEPEKTVETNVTPDIETKPETTENPSEEEVPEEKTLPIETTTALIETTTASVETISTTESSATITTTASIESTPEVEFSNTAVIQVQDSGSGTSLEQLMANAVMTSDGNYVLMAQTEDGHVTGLPSELNLADVINSGAAGGQTFLIETPEGLVACTASTSGEDGAIQLIPTEAANIESSTQSSVNSVDNQLIQAIGSQSMSYTFNSSSGCLELTPVSPTTTTAAPKPARSRGGNRTPKAKNISTPASMGQTLLMSSIDTITSDSPTVDTTKLSTPASARNRGGKGGRGGGGPKSAGASNTNSNITLSSQHMKGNSKSVFPAEPIKSSAGVNSLSATSGPPGPSQLAASRRTYSKKSNIVWITPDASHGPANTPFATVTTATPQLHSPNKSTSSLVTKNATQQQSPRVTSPTKTAPQTPIAPIVSKTTTPATIATKGTTSPVKMITASATKTVTTPKSTAAKTTPQSSTTKVQTPNLSVKSSPITKSETITKTTIRMSDITATKTTVSTPAPKVMATKTVVTVPSPVKAKASAKSTPKAIQSSTPSAKVTTVSTKTVPTKPNVTTPVSKPITSTPAVKSKPIQALSAEKPAKTPPTTRTSTTPKDTKTSVSLESPVVSQPIAVKSKATSALSNSTPDITVKDTTASETGKEDQKNKSSLEIEAKNKANKESTALNTSAKESTEKSKKSETHKIETNEHNDGNKLTRKSLRNSRSNLVIDDIKKDKKETKVVVEVKPIEKAVETPTEIVSTRRTSRKKEVVSTPSVTKPENPQPVEEPVATPTPTEPTAPAVSAVKTPSVSTVKTPLVSAVKTPSVSAVKTPSVSAVKTPSDSVVKTPLVSAVKTPSVSDVKTPSGRVTRASTGKTPEPKPKTPKAAKASLDSKNQNKTIKEKTPADKPEPKVMDEFDRIVEKTKPQPTTTTMSTPEAIKTVAPITPTTSGSARSVKKKVQFELKDKSGEQTIEETEESSRSSRRSLRSSTPQEKKDDESNKTPYNENSIESDVNNKTPQRLSTRKRKEVPKSSSAEPEIIASKTLKKTTKFDINFAESAVNSEKTTTKFDINFAESAVNSEKTVNSFSSSPIGGFRKSKPIRSSFRDSVRHSLETSEVNRNRKQSLIQSYINESEWKEKEDNLRRKTISSLSDLRSPNECYDYSTNECVFYVRHQSVSLNPKQSTGNYLCQKCGFHTTRINNLVVHHRDQCSYIKNAVIKQWQTELHKRAKPTNSADSTDTTRPETKRRKLDNNEDMNHSLDESEDDSGDDTNEDLIKMRQSIEKANQNPTISDIDAMLMGSDDEDLLSIDNIENPKRDDIDAMLMGSDDEDLLSIDNIENPKREFGFTDDDIVWVETNNTHWPALVSKVFFKEKKALIKLIDSPLPKKRYHFMINLITSYSNKEITFALLSSLKLSVASISAFDSAEVNKKYLRESRKGSNGDALVKAVQKAEEFLRKKCLGSELSAAKFFDHLDSDLINDIDAMLMGSDDEDLLSIDNIENPKREFGFTDDDIVWVETNNTHWPALVSKVFFKEKKALVKLIDSPLPKKSYSNKEITFAFTSSLKLSVASISAFDSAEVNKKYLRDSRKGSNGDALVKAVQKAEEFLRKKCLGSELSAAKFFDHLDSDLSEATADEDEKIVSNSKDGVAEEKSKPVNEITSDGSLPPIGSNGNDSETERMPESNEAIAQWKEKRRQQNAKLLQCIKDAKVETHLLGVYRESIGSERHLKFKSGSESEKNQLKHVPWFGPIDDEEQQEEIYDYCSQLFKANFKTEGSFDTVAYIFEVWVPEAIVKAISRVRRIELKDSESIFAKGVILSKSEKDELTKEIQKEAEKQLTSQTSSD</sequence>
<feature type="region of interest" description="Disordered" evidence="1">
    <location>
        <begin position="964"/>
        <end position="993"/>
    </location>
</feature>
<organism evidence="3">
    <name type="scientific">Medioppia subpectinata</name>
    <dbReference type="NCBI Taxonomy" id="1979941"/>
    <lineage>
        <taxon>Eukaryota</taxon>
        <taxon>Metazoa</taxon>
        <taxon>Ecdysozoa</taxon>
        <taxon>Arthropoda</taxon>
        <taxon>Chelicerata</taxon>
        <taxon>Arachnida</taxon>
        <taxon>Acari</taxon>
        <taxon>Acariformes</taxon>
        <taxon>Sarcoptiformes</taxon>
        <taxon>Oribatida</taxon>
        <taxon>Brachypylina</taxon>
        <taxon>Oppioidea</taxon>
        <taxon>Oppiidae</taxon>
        <taxon>Medioppia</taxon>
    </lineage>
</organism>
<feature type="compositionally biased region" description="Polar residues" evidence="1">
    <location>
        <begin position="890"/>
        <end position="925"/>
    </location>
</feature>
<dbReference type="InterPro" id="IPR048795">
    <property type="entry name" value="PWP3A_3B_4_C"/>
</dbReference>
<feature type="compositionally biased region" description="Low complexity" evidence="1">
    <location>
        <begin position="1037"/>
        <end position="1078"/>
    </location>
</feature>
<feature type="compositionally biased region" description="Low complexity" evidence="1">
    <location>
        <begin position="964"/>
        <end position="973"/>
    </location>
</feature>
<feature type="compositionally biased region" description="Low complexity" evidence="1">
    <location>
        <begin position="1423"/>
        <end position="1433"/>
    </location>
</feature>
<feature type="compositionally biased region" description="Basic and acidic residues" evidence="1">
    <location>
        <begin position="1457"/>
        <end position="1466"/>
    </location>
</feature>
<feature type="compositionally biased region" description="Basic and acidic residues" evidence="1">
    <location>
        <begin position="1156"/>
        <end position="1177"/>
    </location>
</feature>
<feature type="compositionally biased region" description="Low complexity" evidence="1">
    <location>
        <begin position="1281"/>
        <end position="1299"/>
    </location>
</feature>
<feature type="compositionally biased region" description="Gly residues" evidence="1">
    <location>
        <begin position="792"/>
        <end position="802"/>
    </location>
</feature>
<feature type="compositionally biased region" description="Low complexity" evidence="1">
    <location>
        <begin position="723"/>
        <end position="736"/>
    </location>
</feature>
<evidence type="ECO:0000256" key="1">
    <source>
        <dbReference type="SAM" id="MobiDB-lite"/>
    </source>
</evidence>
<evidence type="ECO:0000313" key="4">
    <source>
        <dbReference type="Proteomes" id="UP000759131"/>
    </source>
</evidence>
<feature type="compositionally biased region" description="Basic and acidic residues" evidence="1">
    <location>
        <begin position="1188"/>
        <end position="1211"/>
    </location>
</feature>
<reference evidence="3" key="1">
    <citation type="submission" date="2020-11" db="EMBL/GenBank/DDBJ databases">
        <authorList>
            <person name="Tran Van P."/>
        </authorList>
    </citation>
    <scope>NUCLEOTIDE SEQUENCE</scope>
</reference>
<feature type="compositionally biased region" description="Basic and acidic residues" evidence="1">
    <location>
        <begin position="1738"/>
        <end position="1760"/>
    </location>
</feature>
<feature type="region of interest" description="Disordered" evidence="1">
    <location>
        <begin position="723"/>
        <end position="757"/>
    </location>
</feature>
<name>A0A7R9KUG2_9ACAR</name>
<feature type="region of interest" description="Disordered" evidence="1">
    <location>
        <begin position="1037"/>
        <end position="1226"/>
    </location>
</feature>
<feature type="compositionally biased region" description="Polar residues" evidence="1">
    <location>
        <begin position="809"/>
        <end position="826"/>
    </location>
</feature>
<feature type="region of interest" description="Disordered" evidence="1">
    <location>
        <begin position="521"/>
        <end position="543"/>
    </location>
</feature>
<feature type="compositionally biased region" description="Low complexity" evidence="1">
    <location>
        <begin position="1102"/>
        <end position="1111"/>
    </location>
</feature>
<keyword evidence="4" id="KW-1185">Reference proteome</keyword>
<dbReference type="EMBL" id="CAJPIZ010005768">
    <property type="protein sequence ID" value="CAG2108928.1"/>
    <property type="molecule type" value="Genomic_DNA"/>
</dbReference>
<feature type="compositionally biased region" description="Polar residues" evidence="1">
    <location>
        <begin position="974"/>
        <end position="987"/>
    </location>
</feature>
<feature type="compositionally biased region" description="Polar residues" evidence="1">
    <location>
        <begin position="1134"/>
        <end position="1155"/>
    </location>
</feature>
<feature type="domain" description="PWWP" evidence="2">
    <location>
        <begin position="2191"/>
        <end position="2328"/>
    </location>
</feature>
<feature type="compositionally biased region" description="Polar residues" evidence="1">
    <location>
        <begin position="1499"/>
        <end position="1519"/>
    </location>
</feature>
<feature type="compositionally biased region" description="Basic and acidic residues" evidence="1">
    <location>
        <begin position="1396"/>
        <end position="1422"/>
    </location>
</feature>
<feature type="region of interest" description="Disordered" evidence="1">
    <location>
        <begin position="1250"/>
        <end position="1535"/>
    </location>
</feature>
<protein>
    <recommendedName>
        <fullName evidence="2">PWWP domain-containing protein</fullName>
    </recommendedName>
</protein>
<feature type="compositionally biased region" description="Low complexity" evidence="1">
    <location>
        <begin position="769"/>
        <end position="789"/>
    </location>
</feature>
<feature type="region of interest" description="Disordered" evidence="1">
    <location>
        <begin position="890"/>
        <end position="927"/>
    </location>
</feature>
<dbReference type="EMBL" id="OC860343">
    <property type="protein sequence ID" value="CAD7628498.1"/>
    <property type="molecule type" value="Genomic_DNA"/>
</dbReference>
<evidence type="ECO:0000313" key="3">
    <source>
        <dbReference type="EMBL" id="CAD7628498.1"/>
    </source>
</evidence>
<feature type="region of interest" description="Disordered" evidence="1">
    <location>
        <begin position="2133"/>
        <end position="2184"/>
    </location>
</feature>
<feature type="compositionally biased region" description="Polar residues" evidence="1">
    <location>
        <begin position="1319"/>
        <end position="1341"/>
    </location>
</feature>
<feature type="region of interest" description="Disordered" evidence="1">
    <location>
        <begin position="769"/>
        <end position="859"/>
    </location>
</feature>
<evidence type="ECO:0000259" key="2">
    <source>
        <dbReference type="Pfam" id="PF20886"/>
    </source>
</evidence>
<gene>
    <name evidence="3" type="ORF">OSB1V03_LOCUS8919</name>
</gene>
<feature type="compositionally biased region" description="Polar residues" evidence="1">
    <location>
        <begin position="837"/>
        <end position="846"/>
    </location>
</feature>
<proteinExistence type="predicted"/>